<evidence type="ECO:0000313" key="3">
    <source>
        <dbReference type="Proteomes" id="UP000006028"/>
    </source>
</evidence>
<evidence type="ECO:0000313" key="2">
    <source>
        <dbReference type="EMBL" id="EFQ05861.1"/>
    </source>
</evidence>
<dbReference type="HOGENOM" id="CLU_091992_0_0_9"/>
<comment type="caution">
    <text evidence="2">The sequence shown here is derived from an EMBL/GenBank/DDBJ whole genome shotgun (WGS) entry which is preliminary data.</text>
</comment>
<reference evidence="2 3" key="1">
    <citation type="submission" date="2010-08" db="EMBL/GenBank/DDBJ databases">
        <authorList>
            <person name="Weinstock G."/>
            <person name="Sodergren E."/>
            <person name="Clifton S."/>
            <person name="Fulton L."/>
            <person name="Fulton B."/>
            <person name="Courtney L."/>
            <person name="Fronick C."/>
            <person name="Harrison M."/>
            <person name="Strong C."/>
            <person name="Farmer C."/>
            <person name="Delahaunty K."/>
            <person name="Markovic C."/>
            <person name="Hall O."/>
            <person name="Minx P."/>
            <person name="Tomlinson C."/>
            <person name="Mitreva M."/>
            <person name="Hou S."/>
            <person name="Chen J."/>
            <person name="Wollam A."/>
            <person name="Pepin K.H."/>
            <person name="Johnson M."/>
            <person name="Bhonagiri V."/>
            <person name="Zhang X."/>
            <person name="Suruliraj S."/>
            <person name="Warren W."/>
            <person name="Chinwalla A."/>
            <person name="Mardis E.R."/>
            <person name="Wilson R.K."/>
        </authorList>
    </citation>
    <scope>NUCLEOTIDE SEQUENCE [LARGE SCALE GENOMIC DNA]</scope>
    <source>
        <strain evidence="2 3">KLE1255</strain>
    </source>
</reference>
<dbReference type="Proteomes" id="UP000006028">
    <property type="component" value="Unassembled WGS sequence"/>
</dbReference>
<feature type="transmembrane region" description="Helical" evidence="1">
    <location>
        <begin position="59"/>
        <end position="81"/>
    </location>
</feature>
<feature type="transmembrane region" description="Helical" evidence="1">
    <location>
        <begin position="102"/>
        <end position="130"/>
    </location>
</feature>
<dbReference type="eggNOG" id="COG1668">
    <property type="taxonomic scope" value="Bacteria"/>
</dbReference>
<keyword evidence="1" id="KW-1133">Transmembrane helix</keyword>
<feature type="transmembrane region" description="Helical" evidence="1">
    <location>
        <begin position="20"/>
        <end position="39"/>
    </location>
</feature>
<dbReference type="BioCyc" id="FCF748224-HMP:GTSS-2077-MONOMER"/>
<gene>
    <name evidence="2" type="ORF">HMPREF9436_02644</name>
</gene>
<sequence>MRALLKLLRCEFAKLKRKPLFFAAAAISALIPLGCALFLPEMQEFSSGAEAVDRLMSTLFQLSAYLLLMPAVVVLASNLLFEEQDNDTLKNLMTVPVSKPALALAKMTLLFLFSIAFMAVGGLVNLAIVLASGLEPVGFWKLFFVGIGQGIMMWAGALPCVLLVVLLNRSYIISVIITFFYTAVNYIFGTNDYFIMQPFGFNAGTLLPGPLTFRWFFQYLDTSSSSAQMTELMERISPYFVTTPQAFLVVILESAVFLTLIALVYKRQSC</sequence>
<dbReference type="EMBL" id="AECU01000196">
    <property type="protein sequence ID" value="EFQ05861.1"/>
    <property type="molecule type" value="Genomic_DNA"/>
</dbReference>
<dbReference type="Pfam" id="PF12730">
    <property type="entry name" value="ABC2_membrane_4"/>
    <property type="match status" value="1"/>
</dbReference>
<dbReference type="AlphaFoldDB" id="E2ZLT5"/>
<dbReference type="PANTHER" id="PTHR37305">
    <property type="entry name" value="INTEGRAL MEMBRANE PROTEIN-RELATED"/>
    <property type="match status" value="1"/>
</dbReference>
<protein>
    <submittedName>
        <fullName evidence="2">Uncharacterized protein</fullName>
    </submittedName>
</protein>
<dbReference type="RefSeq" id="WP_005944903.1">
    <property type="nucleotide sequence ID" value="NZ_GL538343.1"/>
</dbReference>
<keyword evidence="1" id="KW-0472">Membrane</keyword>
<evidence type="ECO:0000256" key="1">
    <source>
        <dbReference type="SAM" id="Phobius"/>
    </source>
</evidence>
<feature type="transmembrane region" description="Helical" evidence="1">
    <location>
        <begin position="171"/>
        <end position="188"/>
    </location>
</feature>
<feature type="transmembrane region" description="Helical" evidence="1">
    <location>
        <begin position="246"/>
        <end position="265"/>
    </location>
</feature>
<accession>E2ZLT5</accession>
<name>E2ZLT5_9FIRM</name>
<dbReference type="STRING" id="748224.HMPREF9436_02644"/>
<proteinExistence type="predicted"/>
<organism evidence="2 3">
    <name type="scientific">Faecalibacterium cf. prausnitzii KLE1255</name>
    <dbReference type="NCBI Taxonomy" id="748224"/>
    <lineage>
        <taxon>Bacteria</taxon>
        <taxon>Bacillati</taxon>
        <taxon>Bacillota</taxon>
        <taxon>Clostridia</taxon>
        <taxon>Eubacteriales</taxon>
        <taxon>Oscillospiraceae</taxon>
        <taxon>Faecalibacterium</taxon>
    </lineage>
</organism>
<feature type="transmembrane region" description="Helical" evidence="1">
    <location>
        <begin position="142"/>
        <end position="164"/>
    </location>
</feature>
<dbReference type="PANTHER" id="PTHR37305:SF1">
    <property type="entry name" value="MEMBRANE PROTEIN"/>
    <property type="match status" value="1"/>
</dbReference>
<keyword evidence="1" id="KW-0812">Transmembrane</keyword>